<evidence type="ECO:0000313" key="3">
    <source>
        <dbReference type="EMBL" id="KAL2523616.1"/>
    </source>
</evidence>
<proteinExistence type="predicted"/>
<sequence length="208" mass="22976">MGAVERDIDDLPMNPANYTALTPLSFLERAALVHPSNKNLSFSSIYRRYRIAAILNMEGMVQMAKLRESIYWQLASHGEPKCIHYLSLKLLKNMLTMRVPSSTRKIGLYASKVRDFIHKFGCSIEGIGMSEIKGFGDPNNPGACNMTSEEVVVAATCSSRQPKVYMGFSKTPISLDMLGPMFNGSGKPIDNGPPILPEAYLDISGEYC</sequence>
<protein>
    <submittedName>
        <fullName evidence="3">ATPase complex alpha/beta subunit N domain-containing protein</fullName>
    </submittedName>
</protein>
<dbReference type="GO" id="GO:0006811">
    <property type="term" value="P:monoatomic ion transport"/>
    <property type="evidence" value="ECO:0007669"/>
    <property type="project" value="UniProtKB-KW"/>
</dbReference>
<keyword evidence="1" id="KW-0813">Transport</keyword>
<evidence type="ECO:0000256" key="2">
    <source>
        <dbReference type="ARBA" id="ARBA00023065"/>
    </source>
</evidence>
<keyword evidence="4" id="KW-1185">Reference proteome</keyword>
<keyword evidence="2" id="KW-0406">Ion transport</keyword>
<comment type="caution">
    <text evidence="3">The sequence shown here is derived from an EMBL/GenBank/DDBJ whole genome shotgun (WGS) entry which is preliminary data.</text>
</comment>
<accession>A0ABD1UF03</accession>
<evidence type="ECO:0000313" key="4">
    <source>
        <dbReference type="Proteomes" id="UP001604336"/>
    </source>
</evidence>
<name>A0ABD1UF03_9LAMI</name>
<dbReference type="AlphaFoldDB" id="A0ABD1UF03"/>
<gene>
    <name evidence="3" type="ORF">Adt_08670</name>
</gene>
<dbReference type="InterPro" id="IPR022879">
    <property type="entry name" value="V-ATPase_su_B/beta"/>
</dbReference>
<evidence type="ECO:0000256" key="1">
    <source>
        <dbReference type="ARBA" id="ARBA00022448"/>
    </source>
</evidence>
<dbReference type="PANTHER" id="PTHR43389">
    <property type="entry name" value="V-TYPE PROTON ATPASE SUBUNIT B"/>
    <property type="match status" value="1"/>
</dbReference>
<organism evidence="3 4">
    <name type="scientific">Abeliophyllum distichum</name>
    <dbReference type="NCBI Taxonomy" id="126358"/>
    <lineage>
        <taxon>Eukaryota</taxon>
        <taxon>Viridiplantae</taxon>
        <taxon>Streptophyta</taxon>
        <taxon>Embryophyta</taxon>
        <taxon>Tracheophyta</taxon>
        <taxon>Spermatophyta</taxon>
        <taxon>Magnoliopsida</taxon>
        <taxon>eudicotyledons</taxon>
        <taxon>Gunneridae</taxon>
        <taxon>Pentapetalae</taxon>
        <taxon>asterids</taxon>
        <taxon>lamiids</taxon>
        <taxon>Lamiales</taxon>
        <taxon>Oleaceae</taxon>
        <taxon>Forsythieae</taxon>
        <taxon>Abeliophyllum</taxon>
    </lineage>
</organism>
<dbReference type="EMBL" id="JBFOLK010000003">
    <property type="protein sequence ID" value="KAL2523616.1"/>
    <property type="molecule type" value="Genomic_DNA"/>
</dbReference>
<dbReference type="PANTHER" id="PTHR43389:SF4">
    <property type="entry name" value="V-TYPE PROTON ATPASE SUBUNIT B"/>
    <property type="match status" value="1"/>
</dbReference>
<dbReference type="Proteomes" id="UP001604336">
    <property type="component" value="Unassembled WGS sequence"/>
</dbReference>
<reference evidence="4" key="1">
    <citation type="submission" date="2024-07" db="EMBL/GenBank/DDBJ databases">
        <title>Two chromosome-level genome assemblies of Korean endemic species Abeliophyllum distichum and Forsythia ovata (Oleaceae).</title>
        <authorList>
            <person name="Jang H."/>
        </authorList>
    </citation>
    <scope>NUCLEOTIDE SEQUENCE [LARGE SCALE GENOMIC DNA]</scope>
</reference>